<dbReference type="PRINTS" id="PR01270">
    <property type="entry name" value="HDASUPER"/>
</dbReference>
<dbReference type="EMBL" id="MU071065">
    <property type="protein sequence ID" value="KAF5826299.1"/>
    <property type="molecule type" value="Genomic_DNA"/>
</dbReference>
<dbReference type="InterPro" id="IPR044150">
    <property type="entry name" value="HDAC_classIV"/>
</dbReference>
<dbReference type="SUPFAM" id="SSF52768">
    <property type="entry name" value="Arginase/deacetylase"/>
    <property type="match status" value="1"/>
</dbReference>
<organism evidence="3 4">
    <name type="scientific">Dunaliella salina</name>
    <name type="common">Green alga</name>
    <name type="synonym">Protococcus salinus</name>
    <dbReference type="NCBI Taxonomy" id="3046"/>
    <lineage>
        <taxon>Eukaryota</taxon>
        <taxon>Viridiplantae</taxon>
        <taxon>Chlorophyta</taxon>
        <taxon>core chlorophytes</taxon>
        <taxon>Chlorophyceae</taxon>
        <taxon>CS clade</taxon>
        <taxon>Chlamydomonadales</taxon>
        <taxon>Dunaliellaceae</taxon>
        <taxon>Dunaliella</taxon>
    </lineage>
</organism>
<evidence type="ECO:0000313" key="3">
    <source>
        <dbReference type="EMBL" id="KAF5826299.1"/>
    </source>
</evidence>
<protein>
    <recommendedName>
        <fullName evidence="2">Histone deacetylase domain-containing protein</fullName>
    </recommendedName>
</protein>
<dbReference type="PANTHER" id="PTHR10625">
    <property type="entry name" value="HISTONE DEACETYLASE HDAC1-RELATED"/>
    <property type="match status" value="1"/>
</dbReference>
<evidence type="ECO:0000256" key="1">
    <source>
        <dbReference type="ARBA" id="ARBA00022801"/>
    </source>
</evidence>
<dbReference type="InterPro" id="IPR023696">
    <property type="entry name" value="Ureohydrolase_dom_sf"/>
</dbReference>
<dbReference type="InterPro" id="IPR023801">
    <property type="entry name" value="His_deacetylse_dom"/>
</dbReference>
<dbReference type="InterPro" id="IPR037138">
    <property type="entry name" value="His_deacetylse_dom_sf"/>
</dbReference>
<dbReference type="PANTHER" id="PTHR10625:SF23">
    <property type="entry name" value="HISTONE DEACETYLASE 11"/>
    <property type="match status" value="1"/>
</dbReference>
<dbReference type="Pfam" id="PF00850">
    <property type="entry name" value="Hist_deacetyl"/>
    <property type="match status" value="1"/>
</dbReference>
<feature type="domain" description="Histone deacetylase" evidence="2">
    <location>
        <begin position="4"/>
        <end position="210"/>
    </location>
</feature>
<name>A0ABQ7FV83_DUNSA</name>
<evidence type="ECO:0000259" key="2">
    <source>
        <dbReference type="Pfam" id="PF00850"/>
    </source>
</evidence>
<proteinExistence type="predicted"/>
<sequence>MKYHAAGTMLAAGLAIERGWAINLGGGMHHACANSGMGWCPFDDITLAIRRVREASGGTLSKVLYIDCDAHQGNGVARDKLLFNDQDLYILDVFNVDVYPGDEESWPAINLPVHLRSGTRDAKYLECLAAALRKADRDFPSPDMVFYNAGTDVLIDDPLGALGVSAQGIINRDKMVWEHAFRASKAPLVMTLSGGYAANNAAVIAASIANLMRTWSLHAQGADK</sequence>
<gene>
    <name evidence="3" type="ORF">DUNSADRAFT_3707</name>
</gene>
<reference evidence="3" key="1">
    <citation type="submission" date="2017-08" db="EMBL/GenBank/DDBJ databases">
        <authorList>
            <person name="Polle J.E."/>
            <person name="Barry K."/>
            <person name="Cushman J."/>
            <person name="Schmutz J."/>
            <person name="Tran D."/>
            <person name="Hathwaick L.T."/>
            <person name="Yim W.C."/>
            <person name="Jenkins J."/>
            <person name="Mckie-Krisberg Z.M."/>
            <person name="Prochnik S."/>
            <person name="Lindquist E."/>
            <person name="Dockter R.B."/>
            <person name="Adam C."/>
            <person name="Molina H."/>
            <person name="Bunkerborg J."/>
            <person name="Jin E."/>
            <person name="Buchheim M."/>
            <person name="Magnuson J."/>
        </authorList>
    </citation>
    <scope>NUCLEOTIDE SEQUENCE</scope>
    <source>
        <strain evidence="3">CCAP 19/18</strain>
    </source>
</reference>
<dbReference type="Gene3D" id="3.40.800.20">
    <property type="entry name" value="Histone deacetylase domain"/>
    <property type="match status" value="1"/>
</dbReference>
<accession>A0ABQ7FV83</accession>
<keyword evidence="4" id="KW-1185">Reference proteome</keyword>
<dbReference type="CDD" id="cd09993">
    <property type="entry name" value="HDAC_classIV"/>
    <property type="match status" value="1"/>
</dbReference>
<keyword evidence="1" id="KW-0378">Hydrolase</keyword>
<dbReference type="Proteomes" id="UP000815325">
    <property type="component" value="Unassembled WGS sequence"/>
</dbReference>
<dbReference type="InterPro" id="IPR000286">
    <property type="entry name" value="HDACs"/>
</dbReference>
<comment type="caution">
    <text evidence="3">The sequence shown here is derived from an EMBL/GenBank/DDBJ whole genome shotgun (WGS) entry which is preliminary data.</text>
</comment>
<evidence type="ECO:0000313" key="4">
    <source>
        <dbReference type="Proteomes" id="UP000815325"/>
    </source>
</evidence>